<sequence>MTKPDTVPAAAQWNTEDNQWDLGQYNATGVKTGIWQSWHLDGHLCGTVDYKEGNPPFIFKRFHPDGTIAQEGNWYGNDTWLGTYRWIRSEQATTEPFPAGAPNVWIVEFDYEKERIYHAQRFFDKEHQPVTATGKPMPERPAGVPGRAHYSDNSGRWIMGQVDTRIRRYVGQYDEWNPKGLQASRLVYDPATGEQVEEYKFSNGKLWLSNKKGPDGQLLKSFYYNDLEPAAVQENVLYTNGHRDETHTFFDKAGKLLYTVRNEDMGTGLHKKRFYNDTLVFESIQTADHSKAPLSVHYYYPDGTVLIDYQSNGDGTGNWHLYEQDGQLALTFPVPEEADYNEFIGWQIFLTFDLNTETTAHEWELIKEKFIIRYTGEVIDQKVANLPVPDYLQHELDKTDWTEIDAAMGGSKHLPKYINGLLSDDKEIADACLGDIWMQIEHQDSVYASTYKVGEIVATVLPHYAGSPLIQTRLLQFLYEVVSLPRIHDYADLYTQLAKALAVHKQLLTDRANNDNDDTIATQSLNLLLQISTEQTSN</sequence>
<dbReference type="OrthoDB" id="659070at2"/>
<dbReference type="EMBL" id="QTJV01000001">
    <property type="protein sequence ID" value="RFM36825.1"/>
    <property type="molecule type" value="Genomic_DNA"/>
</dbReference>
<evidence type="ECO:0000313" key="2">
    <source>
        <dbReference type="Proteomes" id="UP000261174"/>
    </source>
</evidence>
<dbReference type="RefSeq" id="WP_116852144.1">
    <property type="nucleotide sequence ID" value="NZ_QTJV01000001.1"/>
</dbReference>
<dbReference type="Proteomes" id="UP000261174">
    <property type="component" value="Unassembled WGS sequence"/>
</dbReference>
<accession>A0A3E1P9F6</accession>
<evidence type="ECO:0000313" key="1">
    <source>
        <dbReference type="EMBL" id="RFM36825.1"/>
    </source>
</evidence>
<evidence type="ECO:0008006" key="3">
    <source>
        <dbReference type="Google" id="ProtNLM"/>
    </source>
</evidence>
<reference evidence="1 2" key="1">
    <citation type="submission" date="2018-08" db="EMBL/GenBank/DDBJ databases">
        <title>Chitinophaga sp. K20C18050901, a novel bacterium isolated from forest soil.</title>
        <authorList>
            <person name="Wang C."/>
        </authorList>
    </citation>
    <scope>NUCLEOTIDE SEQUENCE [LARGE SCALE GENOMIC DNA]</scope>
    <source>
        <strain evidence="1 2">K20C18050901</strain>
    </source>
</reference>
<keyword evidence="2" id="KW-1185">Reference proteome</keyword>
<gene>
    <name evidence="1" type="ORF">DXN04_04820</name>
</gene>
<dbReference type="AlphaFoldDB" id="A0A3E1P9F6"/>
<name>A0A3E1P9F6_9BACT</name>
<comment type="caution">
    <text evidence="1">The sequence shown here is derived from an EMBL/GenBank/DDBJ whole genome shotgun (WGS) entry which is preliminary data.</text>
</comment>
<dbReference type="Gene3D" id="3.90.930.1">
    <property type="match status" value="1"/>
</dbReference>
<proteinExistence type="predicted"/>
<organism evidence="1 2">
    <name type="scientific">Chitinophaga silvisoli</name>
    <dbReference type="NCBI Taxonomy" id="2291814"/>
    <lineage>
        <taxon>Bacteria</taxon>
        <taxon>Pseudomonadati</taxon>
        <taxon>Bacteroidota</taxon>
        <taxon>Chitinophagia</taxon>
        <taxon>Chitinophagales</taxon>
        <taxon>Chitinophagaceae</taxon>
        <taxon>Chitinophaga</taxon>
    </lineage>
</organism>
<protein>
    <recommendedName>
        <fullName evidence="3">Toxin-antitoxin system YwqK family antitoxin</fullName>
    </recommendedName>
</protein>